<dbReference type="PANTHER" id="PTHR12943">
    <property type="entry name" value="HOMOCYSTEINE-RESPONSIVE ENDOPLASMIC RETICULUM-RESIDENT UNIQUITIN-LIKE DOMAIN HERPUD PROTEIN FAMILY MEMBER"/>
    <property type="match status" value="1"/>
</dbReference>
<evidence type="ECO:0000256" key="1">
    <source>
        <dbReference type="SAM" id="MobiDB-lite"/>
    </source>
</evidence>
<dbReference type="PANTHER" id="PTHR12943:SF27">
    <property type="entry name" value="HOMOCYSTEINE-INDUCED ENDOPLASMIC RETICULUM PROTEIN, ISOFORM A"/>
    <property type="match status" value="1"/>
</dbReference>
<dbReference type="AlphaFoldDB" id="A0A1V6PNT3"/>
<dbReference type="STRING" id="69771.A0A1V6PNT3"/>
<gene>
    <name evidence="2" type="ORF">PENDEC_c001G01865</name>
</gene>
<sequence length="556" mass="60756">MQATVPAAPGNVSESPKAITLHILCPFLPPPSRFTFNNVPLSTTIAQLRVQLAHTILGQTVPTTSRLIFLGRPLTMDSATLEEVLAPVNVRDDLITPLFVYKLTLNQASAYTFHFVPQPPVPTQTSWQASSTGNRSALGEQNRLFSIIGEQNPTSSNTGEQSSSAIEARTMQGAQHREAAPHHLPNSGHDTIPRRIETPRGSVSTMTRLRRGPSTLEDVARDLTEVAGDQGMESRLEMLRARWGQPRSNGSGVAQPPNTAATERREDQAHPPGYNDHLTSLTRTRMIVGGRTQSPNTTYPIYQTFNANGSSAVVLPSAHLHRPVSLGGASSSRPNINVAFGANANPADPAMAENLVRQAVINNQRRQDAQANAPGIGHHLSRLWLFIRLYLFCYMISAPGSWTRILFVFGALLISLLSDTDIPQMLHGLIVQPVQRHLERLAHMGGPGQPTARDDGARNGFLGEILDYFRRTERSIVLLLASLVPGVGERQVEARNAAEAEAERVRREASEREQEQDQNQEQQQQQVHIETTSDPENAEQTQQAAAPMPASVPADS</sequence>
<evidence type="ECO:0000313" key="3">
    <source>
        <dbReference type="Proteomes" id="UP000191522"/>
    </source>
</evidence>
<keyword evidence="3" id="KW-1185">Reference proteome</keyword>
<dbReference type="EMBL" id="MDYL01000001">
    <property type="protein sequence ID" value="OQD78563.1"/>
    <property type="molecule type" value="Genomic_DNA"/>
</dbReference>
<evidence type="ECO:0008006" key="4">
    <source>
        <dbReference type="Google" id="ProtNLM"/>
    </source>
</evidence>
<dbReference type="OMA" id="NASWSRW"/>
<comment type="caution">
    <text evidence="2">The sequence shown here is derived from an EMBL/GenBank/DDBJ whole genome shotgun (WGS) entry which is preliminary data.</text>
</comment>
<feature type="region of interest" description="Disordered" evidence="1">
    <location>
        <begin position="499"/>
        <end position="556"/>
    </location>
</feature>
<name>A0A1V6PNT3_PENDC</name>
<dbReference type="InterPro" id="IPR039751">
    <property type="entry name" value="HERPUD1/2"/>
</dbReference>
<accession>A0A1V6PNT3</accession>
<feature type="region of interest" description="Disordered" evidence="1">
    <location>
        <begin position="243"/>
        <end position="278"/>
    </location>
</feature>
<feature type="compositionally biased region" description="Polar residues" evidence="1">
    <location>
        <begin position="246"/>
        <end position="261"/>
    </location>
</feature>
<organism evidence="2 3">
    <name type="scientific">Penicillium decumbens</name>
    <dbReference type="NCBI Taxonomy" id="69771"/>
    <lineage>
        <taxon>Eukaryota</taxon>
        <taxon>Fungi</taxon>
        <taxon>Dikarya</taxon>
        <taxon>Ascomycota</taxon>
        <taxon>Pezizomycotina</taxon>
        <taxon>Eurotiomycetes</taxon>
        <taxon>Eurotiomycetidae</taxon>
        <taxon>Eurotiales</taxon>
        <taxon>Aspergillaceae</taxon>
        <taxon>Penicillium</taxon>
    </lineage>
</organism>
<feature type="compositionally biased region" description="Basic and acidic residues" evidence="1">
    <location>
        <begin position="499"/>
        <end position="515"/>
    </location>
</feature>
<evidence type="ECO:0000313" key="2">
    <source>
        <dbReference type="EMBL" id="OQD78563.1"/>
    </source>
</evidence>
<protein>
    <recommendedName>
        <fullName evidence="4">Ubiquitin-like domain-containing protein</fullName>
    </recommendedName>
</protein>
<dbReference type="Gene3D" id="3.10.20.90">
    <property type="entry name" value="Phosphatidylinositol 3-kinase Catalytic Subunit, Chain A, domain 1"/>
    <property type="match status" value="1"/>
</dbReference>
<feature type="region of interest" description="Disordered" evidence="1">
    <location>
        <begin position="148"/>
        <end position="197"/>
    </location>
</feature>
<dbReference type="Proteomes" id="UP000191522">
    <property type="component" value="Unassembled WGS sequence"/>
</dbReference>
<dbReference type="GO" id="GO:0030968">
    <property type="term" value="P:endoplasmic reticulum unfolded protein response"/>
    <property type="evidence" value="ECO:0007669"/>
    <property type="project" value="TreeGrafter"/>
</dbReference>
<reference evidence="3" key="1">
    <citation type="journal article" date="2017" name="Nat. Microbiol.">
        <title>Global analysis of biosynthetic gene clusters reveals vast potential of secondary metabolite production in Penicillium species.</title>
        <authorList>
            <person name="Nielsen J.C."/>
            <person name="Grijseels S."/>
            <person name="Prigent S."/>
            <person name="Ji B."/>
            <person name="Dainat J."/>
            <person name="Nielsen K.F."/>
            <person name="Frisvad J.C."/>
            <person name="Workman M."/>
            <person name="Nielsen J."/>
        </authorList>
    </citation>
    <scope>NUCLEOTIDE SEQUENCE [LARGE SCALE GENOMIC DNA]</scope>
    <source>
        <strain evidence="3">IBT 11843</strain>
    </source>
</reference>
<feature type="compositionally biased region" description="Polar residues" evidence="1">
    <location>
        <begin position="527"/>
        <end position="544"/>
    </location>
</feature>
<feature type="compositionally biased region" description="Polar residues" evidence="1">
    <location>
        <begin position="149"/>
        <end position="165"/>
    </location>
</feature>
<dbReference type="OrthoDB" id="21589at2759"/>
<feature type="compositionally biased region" description="Low complexity" evidence="1">
    <location>
        <begin position="517"/>
        <end position="526"/>
    </location>
</feature>
<proteinExistence type="predicted"/>